<sequence>MSRSKPKADANQAASPQRYLDAGIEAARMDHGRQHQAQQYDDGMSMYSPTIALHGSPRPSTSSHHNSTICRHSLASSSSSPSQHRQCRRQASTTRPWLFHNVATWMTPMTTLTMLPATIRHRRSRGCLAQPHHLAISTWPSTITAPMATCLREAFLRSAGKNQEQDPQCRSSLDHCRAAASRRKRSWPTSTFQRQVNFHEEGDFVSATAYFKKAADAHSPLGMLFYGLSLRHGWGCQPNEKIAFLYLQKAGELVIPSVKDMNPAVAGMAKEELAMAIYELGQSYRQGWGVSRNKKTAAYYFEIAAELGDADAQADLAACYESGDGVKRDKKKAAHYYRLAHKQGHEVFGNSWIFKKKYDSD</sequence>
<accession>A0A1Y1WJF0</accession>
<dbReference type="OrthoDB" id="2148946at2759"/>
<keyword evidence="3" id="KW-1185">Reference proteome</keyword>
<dbReference type="Proteomes" id="UP000193922">
    <property type="component" value="Unassembled WGS sequence"/>
</dbReference>
<reference evidence="2 3" key="1">
    <citation type="submission" date="2016-07" db="EMBL/GenBank/DDBJ databases">
        <title>Pervasive Adenine N6-methylation of Active Genes in Fungi.</title>
        <authorList>
            <consortium name="DOE Joint Genome Institute"/>
            <person name="Mondo S.J."/>
            <person name="Dannebaum R.O."/>
            <person name="Kuo R.C."/>
            <person name="Labutti K."/>
            <person name="Haridas S."/>
            <person name="Kuo A."/>
            <person name="Salamov A."/>
            <person name="Ahrendt S.R."/>
            <person name="Lipzen A."/>
            <person name="Sullivan W."/>
            <person name="Andreopoulos W.B."/>
            <person name="Clum A."/>
            <person name="Lindquist E."/>
            <person name="Daum C."/>
            <person name="Ramamoorthy G.K."/>
            <person name="Gryganskyi A."/>
            <person name="Culley D."/>
            <person name="Magnuson J.K."/>
            <person name="James T.Y."/>
            <person name="O'Malley M.A."/>
            <person name="Stajich J.E."/>
            <person name="Spatafora J.W."/>
            <person name="Visel A."/>
            <person name="Grigoriev I.V."/>
        </authorList>
    </citation>
    <scope>NUCLEOTIDE SEQUENCE [LARGE SCALE GENOMIC DNA]</scope>
    <source>
        <strain evidence="2 3">ATCC 12442</strain>
    </source>
</reference>
<dbReference type="Gene3D" id="1.25.40.10">
    <property type="entry name" value="Tetratricopeptide repeat domain"/>
    <property type="match status" value="1"/>
</dbReference>
<evidence type="ECO:0000313" key="2">
    <source>
        <dbReference type="EMBL" id="ORX73700.1"/>
    </source>
</evidence>
<evidence type="ECO:0000256" key="1">
    <source>
        <dbReference type="SAM" id="MobiDB-lite"/>
    </source>
</evidence>
<dbReference type="SUPFAM" id="SSF81901">
    <property type="entry name" value="HCP-like"/>
    <property type="match status" value="1"/>
</dbReference>
<dbReference type="RefSeq" id="XP_040746911.1">
    <property type="nucleotide sequence ID" value="XM_040885958.1"/>
</dbReference>
<dbReference type="GeneID" id="63802606"/>
<dbReference type="Pfam" id="PF08238">
    <property type="entry name" value="Sel1"/>
    <property type="match status" value="4"/>
</dbReference>
<evidence type="ECO:0000313" key="3">
    <source>
        <dbReference type="Proteomes" id="UP000193922"/>
    </source>
</evidence>
<dbReference type="InterPro" id="IPR006597">
    <property type="entry name" value="Sel1-like"/>
</dbReference>
<dbReference type="GO" id="GO:0010972">
    <property type="term" value="P:negative regulation of G2/M transition of mitotic cell cycle"/>
    <property type="evidence" value="ECO:0007669"/>
    <property type="project" value="TreeGrafter"/>
</dbReference>
<dbReference type="InterPro" id="IPR011990">
    <property type="entry name" value="TPR-like_helical_dom_sf"/>
</dbReference>
<dbReference type="SMART" id="SM00671">
    <property type="entry name" value="SEL1"/>
    <property type="match status" value="3"/>
</dbReference>
<dbReference type="EMBL" id="MCFD01000001">
    <property type="protein sequence ID" value="ORX73700.1"/>
    <property type="molecule type" value="Genomic_DNA"/>
</dbReference>
<proteinExistence type="predicted"/>
<feature type="compositionally biased region" description="Polar residues" evidence="1">
    <location>
        <begin position="58"/>
        <end position="70"/>
    </location>
</feature>
<feature type="region of interest" description="Disordered" evidence="1">
    <location>
        <begin position="47"/>
        <end position="92"/>
    </location>
</feature>
<dbReference type="GO" id="GO:0032153">
    <property type="term" value="C:cell division site"/>
    <property type="evidence" value="ECO:0007669"/>
    <property type="project" value="TreeGrafter"/>
</dbReference>
<organism evidence="2 3">
    <name type="scientific">Linderina pennispora</name>
    <dbReference type="NCBI Taxonomy" id="61395"/>
    <lineage>
        <taxon>Eukaryota</taxon>
        <taxon>Fungi</taxon>
        <taxon>Fungi incertae sedis</taxon>
        <taxon>Zoopagomycota</taxon>
        <taxon>Kickxellomycotina</taxon>
        <taxon>Kickxellomycetes</taxon>
        <taxon>Kickxellales</taxon>
        <taxon>Kickxellaceae</taxon>
        <taxon>Linderina</taxon>
    </lineage>
</organism>
<dbReference type="AlphaFoldDB" id="A0A1Y1WJF0"/>
<name>A0A1Y1WJF0_9FUNG</name>
<dbReference type="PANTHER" id="PTHR43628:SF1">
    <property type="entry name" value="CHITIN SYNTHASE REGULATORY FACTOR 2-RELATED"/>
    <property type="match status" value="1"/>
</dbReference>
<comment type="caution">
    <text evidence="2">The sequence shown here is derived from an EMBL/GenBank/DDBJ whole genome shotgun (WGS) entry which is preliminary data.</text>
</comment>
<dbReference type="STRING" id="61395.A0A1Y1WJF0"/>
<feature type="compositionally biased region" description="Low complexity" evidence="1">
    <location>
        <begin position="73"/>
        <end position="82"/>
    </location>
</feature>
<gene>
    <name evidence="2" type="ORF">DL89DRAFT_263730</name>
</gene>
<dbReference type="PANTHER" id="PTHR43628">
    <property type="entry name" value="ACTIVATOR OF C KINASE PROTEIN 1-RELATED"/>
    <property type="match status" value="1"/>
</dbReference>
<protein>
    <submittedName>
        <fullName evidence="2">HCP-like protein</fullName>
    </submittedName>
</protein>
<dbReference type="InterPro" id="IPR052945">
    <property type="entry name" value="Mitotic_Regulator"/>
</dbReference>